<dbReference type="OrthoDB" id="9800356at2"/>
<keyword evidence="1" id="KW-0808">Transferase</keyword>
<dbReference type="STRING" id="1197717.BED41_10910"/>
<evidence type="ECO:0000313" key="1">
    <source>
        <dbReference type="EMBL" id="ANZ45536.1"/>
    </source>
</evidence>
<evidence type="ECO:0000313" key="2">
    <source>
        <dbReference type="Proteomes" id="UP000093044"/>
    </source>
</evidence>
<dbReference type="InterPro" id="IPR028979">
    <property type="entry name" value="Ser_kin/Pase_Hpr-like_N_sf"/>
</dbReference>
<sequence length="111" mass="11670">MTIDDICAALGGERQCSGDGGREVTEAIAGDLLSFIMGVAQEGSLWVTIQAHLNVAAVAVLKDLPMIIIASGRRAPEDLIERCETENITILSVPESLYEVCAKLSALGVKG</sequence>
<dbReference type="RefSeq" id="WP_066746003.1">
    <property type="nucleotide sequence ID" value="NZ_CP016757.1"/>
</dbReference>
<keyword evidence="1" id="KW-0418">Kinase</keyword>
<protein>
    <submittedName>
        <fullName evidence="1">Serine kinase</fullName>
    </submittedName>
</protein>
<dbReference type="AlphaFoldDB" id="A0A1B2I6F5"/>
<name>A0A1B2I6F5_9BACT</name>
<dbReference type="KEGG" id="cpor:BED41_10910"/>
<dbReference type="GeneID" id="83058357"/>
<dbReference type="SUPFAM" id="SSF75138">
    <property type="entry name" value="HprK N-terminal domain-like"/>
    <property type="match status" value="1"/>
</dbReference>
<proteinExistence type="predicted"/>
<dbReference type="Gene3D" id="3.40.1390.20">
    <property type="entry name" value="HprK N-terminal domain-like"/>
    <property type="match status" value="1"/>
</dbReference>
<keyword evidence="2" id="KW-1185">Reference proteome</keyword>
<organism evidence="1 2">
    <name type="scientific">Cloacibacillus porcorum</name>
    <dbReference type="NCBI Taxonomy" id="1197717"/>
    <lineage>
        <taxon>Bacteria</taxon>
        <taxon>Thermotogati</taxon>
        <taxon>Synergistota</taxon>
        <taxon>Synergistia</taxon>
        <taxon>Synergistales</taxon>
        <taxon>Synergistaceae</taxon>
        <taxon>Cloacibacillus</taxon>
    </lineage>
</organism>
<gene>
    <name evidence="1" type="ORF">BED41_10910</name>
</gene>
<dbReference type="GO" id="GO:0016301">
    <property type="term" value="F:kinase activity"/>
    <property type="evidence" value="ECO:0007669"/>
    <property type="project" value="UniProtKB-KW"/>
</dbReference>
<dbReference type="EMBL" id="CP016757">
    <property type="protein sequence ID" value="ANZ45536.1"/>
    <property type="molecule type" value="Genomic_DNA"/>
</dbReference>
<dbReference type="Proteomes" id="UP000093044">
    <property type="component" value="Chromosome"/>
</dbReference>
<accession>A0A1B2I6F5</accession>
<reference evidence="1" key="1">
    <citation type="submission" date="2016-08" db="EMBL/GenBank/DDBJ databases">
        <title>Complete genome of Cloacibacillus porcorum.</title>
        <authorList>
            <person name="Looft T."/>
            <person name="Bayles D.O."/>
            <person name="Alt D.P."/>
        </authorList>
    </citation>
    <scope>NUCLEOTIDE SEQUENCE [LARGE SCALE GENOMIC DNA]</scope>
    <source>
        <strain evidence="1">CL-84</strain>
    </source>
</reference>